<accession>A0AAU9CLX6</accession>
<evidence type="ECO:0000313" key="3">
    <source>
        <dbReference type="Proteomes" id="UP001348817"/>
    </source>
</evidence>
<dbReference type="EMBL" id="AP025314">
    <property type="protein sequence ID" value="BDD10006.1"/>
    <property type="molecule type" value="Genomic_DNA"/>
</dbReference>
<dbReference type="PANTHER" id="PTHR38009:SF1">
    <property type="entry name" value="CONSERVED HYPOTHETICAL PHAGE TAIL PROTEIN"/>
    <property type="match status" value="1"/>
</dbReference>
<protein>
    <recommendedName>
        <fullName evidence="4">Phage tail protein</fullName>
    </recommendedName>
</protein>
<feature type="region of interest" description="Disordered" evidence="1">
    <location>
        <begin position="44"/>
        <end position="72"/>
    </location>
</feature>
<dbReference type="Proteomes" id="UP001348817">
    <property type="component" value="Chromosome"/>
</dbReference>
<dbReference type="AlphaFoldDB" id="A0AAU9CLX6"/>
<evidence type="ECO:0008006" key="4">
    <source>
        <dbReference type="Google" id="ProtNLM"/>
    </source>
</evidence>
<dbReference type="RefSeq" id="WP_338391587.1">
    <property type="nucleotide sequence ID" value="NZ_AP025314.1"/>
</dbReference>
<organism evidence="2 3">
    <name type="scientific">Fulvitalea axinellae</name>
    <dbReference type="NCBI Taxonomy" id="1182444"/>
    <lineage>
        <taxon>Bacteria</taxon>
        <taxon>Pseudomonadati</taxon>
        <taxon>Bacteroidota</taxon>
        <taxon>Cytophagia</taxon>
        <taxon>Cytophagales</taxon>
        <taxon>Persicobacteraceae</taxon>
        <taxon>Fulvitalea</taxon>
    </lineage>
</organism>
<gene>
    <name evidence="2" type="ORF">FUAX_24380</name>
</gene>
<dbReference type="NCBIfam" id="TIGR02241">
    <property type="entry name" value="conserved hypothetical phage tail region protein"/>
    <property type="match status" value="1"/>
</dbReference>
<proteinExistence type="predicted"/>
<sequence length="161" mass="17427">MSDTGDSQSSNEWALQTFNFKMECDALSEAVGFTKISGLEASRETVEMRTGDDPTGTTQVMPGRPKGATITCERPFRPDKKELLEWWNGAKANTIARQMITISMLDEAGNPVDIGVFRLAEAFPTSWKPSDLDAMGSGAAMETLTIQCQQVLLPGDTSGGE</sequence>
<dbReference type="PANTHER" id="PTHR38009">
    <property type="entry name" value="CONSERVED HYPOTHETICAL PHAGE TAIL PROTEIN"/>
    <property type="match status" value="1"/>
</dbReference>
<evidence type="ECO:0000313" key="2">
    <source>
        <dbReference type="EMBL" id="BDD10006.1"/>
    </source>
</evidence>
<name>A0AAU9CLX6_9BACT</name>
<dbReference type="KEGG" id="fax:FUAX_24380"/>
<dbReference type="Pfam" id="PF06841">
    <property type="entry name" value="Phage_T4_gp19"/>
    <property type="match status" value="1"/>
</dbReference>
<dbReference type="InterPro" id="IPR010667">
    <property type="entry name" value="Phage_T4_Gp19"/>
</dbReference>
<dbReference type="GO" id="GO:0005198">
    <property type="term" value="F:structural molecule activity"/>
    <property type="evidence" value="ECO:0007669"/>
    <property type="project" value="InterPro"/>
</dbReference>
<reference evidence="2 3" key="1">
    <citation type="submission" date="2021-12" db="EMBL/GenBank/DDBJ databases">
        <title>Genome sequencing of bacteria with rrn-lacking chromosome and rrn-plasmid.</title>
        <authorList>
            <person name="Anda M."/>
            <person name="Iwasaki W."/>
        </authorList>
    </citation>
    <scope>NUCLEOTIDE SEQUENCE [LARGE SCALE GENOMIC DNA]</scope>
    <source>
        <strain evidence="2 3">DSM 100852</strain>
    </source>
</reference>
<keyword evidence="3" id="KW-1185">Reference proteome</keyword>
<dbReference type="InterPro" id="IPR011747">
    <property type="entry name" value="CHP02241"/>
</dbReference>
<evidence type="ECO:0000256" key="1">
    <source>
        <dbReference type="SAM" id="MobiDB-lite"/>
    </source>
</evidence>